<evidence type="ECO:0000313" key="5">
    <source>
        <dbReference type="Proteomes" id="UP000235659"/>
    </source>
</evidence>
<dbReference type="Proteomes" id="UP000494205">
    <property type="component" value="Unassembled WGS sequence"/>
</dbReference>
<sequence>MSKATSALLAAVAALTLSGGAYAQAAGGPGGSGSAGSTASPANQVNGATGGYGTPGTTGSDSGMSARAPNSGLPASINSKSTAGTSAPPTSNNTLATPSVKSPVSGQ</sequence>
<keyword evidence="5" id="KW-1185">Reference proteome</keyword>
<evidence type="ECO:0000313" key="3">
    <source>
        <dbReference type="EMBL" id="CAB3743502.1"/>
    </source>
</evidence>
<evidence type="ECO:0000256" key="1">
    <source>
        <dbReference type="SAM" id="MobiDB-lite"/>
    </source>
</evidence>
<reference evidence="4 5" key="1">
    <citation type="submission" date="2018-01" db="EMBL/GenBank/DDBJ databases">
        <title>Whole genome analyses suggest that Burkholderia sensu lato contains two further novel genera in the rhizoxinica-symbiotica group Mycetohabitans gen. nov., and Trinickia gen. nov.: implications for the evolution of diazotrophy and nodulation in the Burkholderiaceae.</title>
        <authorList>
            <person name="Estrada-de los Santos P."/>
            <person name="Palmer M."/>
            <person name="Chavez-Ramirez B."/>
            <person name="Beukes C."/>
            <person name="Steenkamp E.T."/>
            <person name="Hirsch A.M."/>
            <person name="Manyaka P."/>
            <person name="Maluk M."/>
            <person name="Lafos M."/>
            <person name="Crook M."/>
            <person name="Gross E."/>
            <person name="Simon M.F."/>
            <person name="Bueno dos Reis Junior F."/>
            <person name="Poole P.S."/>
            <person name="Venter S.N."/>
            <person name="James E.K."/>
        </authorList>
    </citation>
    <scope>NUCLEOTIDE SEQUENCE [LARGE SCALE GENOMIC DNA]</scope>
    <source>
        <strain evidence="4 5">WSM 3937</strain>
    </source>
</reference>
<dbReference type="RefSeq" id="WP_102636706.1">
    <property type="nucleotide sequence ID" value="NZ_CADIJZ010000059.1"/>
</dbReference>
<feature type="chain" id="PRO_5044384109" description="Proteophosphoglycan ppg4" evidence="2">
    <location>
        <begin position="24"/>
        <end position="107"/>
    </location>
</feature>
<feature type="region of interest" description="Disordered" evidence="1">
    <location>
        <begin position="22"/>
        <end position="107"/>
    </location>
</feature>
<protein>
    <recommendedName>
        <fullName evidence="7">Proteophosphoglycan ppg4</fullName>
    </recommendedName>
</protein>
<reference evidence="3 6" key="2">
    <citation type="submission" date="2020-04" db="EMBL/GenBank/DDBJ databases">
        <authorList>
            <person name="De Canck E."/>
        </authorList>
    </citation>
    <scope>NUCLEOTIDE SEQUENCE [LARGE SCALE GENOMIC DNA]</scope>
    <source>
        <strain evidence="3 6">LMG 27174</strain>
    </source>
</reference>
<dbReference type="EMBL" id="PNXY01000064">
    <property type="protein sequence ID" value="PMS18724.1"/>
    <property type="molecule type" value="Genomic_DNA"/>
</dbReference>
<keyword evidence="2" id="KW-0732">Signal</keyword>
<evidence type="ECO:0000256" key="2">
    <source>
        <dbReference type="SAM" id="SignalP"/>
    </source>
</evidence>
<organism evidence="3 6">
    <name type="scientific">Paraburkholderia rhynchosiae</name>
    <dbReference type="NCBI Taxonomy" id="487049"/>
    <lineage>
        <taxon>Bacteria</taxon>
        <taxon>Pseudomonadati</taxon>
        <taxon>Pseudomonadota</taxon>
        <taxon>Betaproteobacteria</taxon>
        <taxon>Burkholderiales</taxon>
        <taxon>Burkholderiaceae</taxon>
        <taxon>Paraburkholderia</taxon>
    </lineage>
</organism>
<feature type="signal peptide" evidence="2">
    <location>
        <begin position="1"/>
        <end position="23"/>
    </location>
</feature>
<gene>
    <name evidence="4" type="ORF">C0Z16_35910</name>
    <name evidence="3" type="ORF">LMG27174_06997</name>
</gene>
<accession>A0A2N7VNI2</accession>
<evidence type="ECO:0000313" key="4">
    <source>
        <dbReference type="EMBL" id="PMS18724.1"/>
    </source>
</evidence>
<evidence type="ECO:0000313" key="6">
    <source>
        <dbReference type="Proteomes" id="UP000494205"/>
    </source>
</evidence>
<dbReference type="OrthoDB" id="9114952at2"/>
<name>A0A2N7VNI2_9BURK</name>
<feature type="compositionally biased region" description="Polar residues" evidence="1">
    <location>
        <begin position="76"/>
        <end position="107"/>
    </location>
</feature>
<evidence type="ECO:0008006" key="7">
    <source>
        <dbReference type="Google" id="ProtNLM"/>
    </source>
</evidence>
<dbReference type="AlphaFoldDB" id="A0A2N7VNI2"/>
<proteinExistence type="predicted"/>
<dbReference type="Proteomes" id="UP000235659">
    <property type="component" value="Unassembled WGS sequence"/>
</dbReference>
<dbReference type="EMBL" id="CADIJZ010000059">
    <property type="protein sequence ID" value="CAB3743502.1"/>
    <property type="molecule type" value="Genomic_DNA"/>
</dbReference>